<feature type="transmembrane region" description="Helical" evidence="2">
    <location>
        <begin position="2423"/>
        <end position="2447"/>
    </location>
</feature>
<proteinExistence type="predicted"/>
<evidence type="ECO:0000313" key="3">
    <source>
        <dbReference type="EMBL" id="CAD8146394.1"/>
    </source>
</evidence>
<feature type="transmembrane region" description="Helical" evidence="2">
    <location>
        <begin position="2618"/>
        <end position="2637"/>
    </location>
</feature>
<evidence type="ECO:0000256" key="2">
    <source>
        <dbReference type="SAM" id="Phobius"/>
    </source>
</evidence>
<organism evidence="3 4">
    <name type="scientific">Paramecium octaurelia</name>
    <dbReference type="NCBI Taxonomy" id="43137"/>
    <lineage>
        <taxon>Eukaryota</taxon>
        <taxon>Sar</taxon>
        <taxon>Alveolata</taxon>
        <taxon>Ciliophora</taxon>
        <taxon>Intramacronucleata</taxon>
        <taxon>Oligohymenophorea</taxon>
        <taxon>Peniculida</taxon>
        <taxon>Parameciidae</taxon>
        <taxon>Paramecium</taxon>
    </lineage>
</organism>
<sequence length="2978" mass="341275">MWINYKLKKVLQVNKGIQLFIGLGLHLIRYEGQFTFILYYLILIASRFTHWNGSEFEWKENFIKIIYKLANVARVIAGREQLIYVDDYNLCYFRISKQKFKLMKIDITILLILISITNEQPQEYPTGCQEKECKNLCEEGYQLCADKNNIQCEYGYFKLNIKNENYCVKCPLSFKDQMMYLCMDCRENAETWQSSRLCTYNYAITDGDQYGAFRKLQINDIQIYNIFEVASLTEGGKRSFETELCVGCFGFCDEGDEGDEGDECNILSNQNDATHVGVVCGDGYYFDNDLCTQCPFDKCKSCDSWSCYECFDGYALDFSSQCIPCFSGCAKCEYYYDIICLECVQDKDNYLVLMNDGLTCAYCDYACQRCQVEYVDGVEQQRCTQCQPGYIVYNEGPWCEYLEKSDCEIGYYEYSLEGVIKYTYSLGFDMGVDYSSEQKCYKCKSGNELDTGSCNTYTETDNCISYDKDKDLCLECKNSYLLKYDTPTKNSCVAAQDCSKKIKYCLKCISYPVEQFQCVKCQKGYYPDIFSNLCLQCQSRCDECWQYTNSYNITAYLQLQLAARDYVQYQKDIETIKKEKLNDPLCSTCQEGFNLYNNQCKGCTDSCVPGDFSVKDSECLYLDDTAYCAKCPIPKQQQSLSADNSECNECPNNCIACRERTQNEINQVNPFFNPDFDQLNKYSNFCYKAADPKPNQKIYIDSFLGVPITCKSDASSKKGCEKKLDTDVFINCGETAGPNEIKLKDVYKKQKTKIVTLFLQGIENAQKYNEYNLLTVTEININIYFRPDNNGICIFDKPLQIKSGFQRNVFTLQKLSIVIHGEDVIFKQTGRMILQDYSSVVIQDVHFKEKSSGEFGLEILGQETMLTMTNCKIVKENVASAFNIVLQNTIYLKLQQVEFEKLKNENFLNQTSTKTLTDQGYYIFDDVHVKNSEINDVLITVNQIGINNVLQVNSLKFTNVNITNTAVFSDLQTTSSYSVIVDDLKLIKCTVTNGSIFNFGTVKSFQASNLESVLTLFQLGSNFVVSTAFTIEKMFCYRSLFANNSELILSNNQIYLADQKPSILLFTFKTITFRNNICQNINCLMIMSTPLNSFGINTNIQIENLIVENLQIQTLSQMDIDSVSSALVSLQNVGNVTMNEITLKNTQGISSFFIGQSQSIQITNAYYFLEMDNTMIYEYDEYITDDFEIDPNLNNYIAVTNPFNNLLPNSLDCAARKQTAYQFNSYMIYIEGFQGSILMQNIEVFNTLFIDRSAIVIKSYQNLQFMQTETILLQNMFFDNNRLASTLNGKEMSLITIDSQQNQNITIVNAQYNQNHLHQITDSQTSQTPALLLIISPNSLLNLVNSYFNYNRISKSTNGLMWLKVDSFILSNCQFQKTNILDLQWLEYLEEQQLTTSDPDTTASNLKQFFKILSKGSNFYLIGKFIYIDSLSIKESFGLSAAGIFLELLDGIVTIKQSQFLNVQSSLQLVDNTEGGCVTINSDSSQMQLELYSVTMSNCTARVRGGCIHLYPTKFKQSILFQDSQFYFCQSLGYSFLSNPFLESTDEPLIEFQNIVVGDNNYNNFIQNVPDISLLDQLQLTENSGIYYQHTGKLIIRNSIFTNFQYVSVIKAVAMTDIFISQSKFAQNTLFLMPLLDLSMTPTATNQIQIVSSQFVDNESTDIKSIVNKCDGFIKKGLSQSLPQQTCDQIMYLIDFQNYLNSDQALWNSDIYLESYNYFNEYDKYGSVYSTNFYFDDAIQIVQRFNQTVNNSLINCVLQNMLNLTLQVGQALTTSIINIKSLYSNSYLTFEKLTIASNKCQRCYGGLVQILGVNVDNQKNTHLTLTNVNCKDNTIGYYGCLLIQQSQDISDFVPNQNLADLKDSQFSNRLLQLREHNTVSIQNSMFLSNKASVGASVSILGLNALVKDSVFSDNFASLAGAGVYYKNLGGDQDTSLYVYNLSFQNNKAQVGAAFYLINKELADVDSLLIKFEYNNATLQASNIQENSRRQTISMNDGSYCKVETYQNLSGDQNFDGNIDSVNERIRENITLDYHTIGNYPEKTNLLILPSGQSINTYEYFLEETQEYIPFEWIFRVINLNRFNEPIVNDQDGDKCYIFGRIQKFQNYSDSFSFTNNFTIPNEMLFSKNLRGYVLDDMQLTFDPYFDKNYYLELKIKCDKMAIPVYASPPDSSLVGYNMGYELMLNVRTFPCQKGEVYQLGRCIPCSPKLNQYSVIIGAVLCAQFNSDYMVAIKKSSIRLKPGYWRPDYNNDETQFCENLDANCNGGWVPGNPSCYTGHIGALCESCDLYQIFNDERYTQTQAYKCARCAPTMQLNYIVLVATSITSFISMVLAVKGSYFSSMQFIIEDTLDKWGVLLKSSESDLAVLMKVLTNYFQIIQFIASFQISIPSSVKQTAKTGGNPTESTTTAMDCLYVIMSDLDVLYFRMVWAFIQPAIYLVGFYIVYFAGIAIKMVPYKINIITTALIYQFLYLQPSYVEGFIVLASSRTVSGYPYVQRDVAYRYDSDMHQYYLLRFIMPMLIVWVLILPLLFMFLVYKNRATINTKQTKLIYGFFYLEYQLNSYLWEFVKLFQKEFMVIILAYFEDQVTVKGLLLVVVMFLYGFYQIQVSPYSNRRLNMLDRYSTVILSISLAMGVLLKSCQDQEFGYLFIIVAVILILINVPFLLSIIFCIFEGYIIKLSPVLDKIRDVLNEKYPDLGQQHPWLRPYLYNKAKMAIKVKVYWAILRDAVKDTNQICKQHDVQFKKIFPPYAKSNEDGIDNIDYVSFRGKEKLNEDKLPLIQDSFSPINNENQQIQQPSTIRVESMHTNGVVQIGQFFTSSFISNQAQEPVAITGQGIEQWPDQTQYQGLIVNGKKQGQGLLTWPQKENQKQQEFYKGEFDNNLFDGYGIYQWSDGKIYEGRWKQGKRHGYGKYQGINQQYEGNFENDLYQGQGTLTIGDKIISGTFANGKMNGEMEVLIGKKKRKGIWKDGTFQKWIN</sequence>
<evidence type="ECO:0000313" key="4">
    <source>
        <dbReference type="Proteomes" id="UP000683925"/>
    </source>
</evidence>
<evidence type="ECO:0000256" key="1">
    <source>
        <dbReference type="ARBA" id="ARBA00022737"/>
    </source>
</evidence>
<keyword evidence="2" id="KW-0812">Transmembrane</keyword>
<comment type="caution">
    <text evidence="3">The sequence shown here is derived from an EMBL/GenBank/DDBJ whole genome shotgun (WGS) entry which is preliminary data.</text>
</comment>
<feature type="transmembrane region" description="Helical" evidence="2">
    <location>
        <begin position="2649"/>
        <end position="2677"/>
    </location>
</feature>
<feature type="transmembrane region" description="Helical" evidence="2">
    <location>
        <begin position="2511"/>
        <end position="2536"/>
    </location>
</feature>
<name>A0A8S1T5Z0_PAROT</name>
<evidence type="ECO:0008006" key="5">
    <source>
        <dbReference type="Google" id="ProtNLM"/>
    </source>
</evidence>
<dbReference type="PANTHER" id="PTHR11319:SF35">
    <property type="entry name" value="OUTER MEMBRANE PROTEIN PMPC-RELATED"/>
    <property type="match status" value="1"/>
</dbReference>
<dbReference type="SMART" id="SM00698">
    <property type="entry name" value="MORN"/>
    <property type="match status" value="4"/>
</dbReference>
<gene>
    <name evidence="3" type="ORF">POCTA_138.1.T0180278</name>
</gene>
<reference evidence="3" key="1">
    <citation type="submission" date="2021-01" db="EMBL/GenBank/DDBJ databases">
        <authorList>
            <consortium name="Genoscope - CEA"/>
            <person name="William W."/>
        </authorList>
    </citation>
    <scope>NUCLEOTIDE SEQUENCE</scope>
</reference>
<accession>A0A8S1T5Z0</accession>
<keyword evidence="2" id="KW-0472">Membrane</keyword>
<keyword evidence="4" id="KW-1185">Reference proteome</keyword>
<keyword evidence="2" id="KW-1133">Transmembrane helix</keyword>
<dbReference type="Pfam" id="PF02493">
    <property type="entry name" value="MORN"/>
    <property type="match status" value="4"/>
</dbReference>
<feature type="transmembrane region" description="Helical" evidence="2">
    <location>
        <begin position="2587"/>
        <end position="2606"/>
    </location>
</feature>
<keyword evidence="1" id="KW-0677">Repeat</keyword>
<dbReference type="OrthoDB" id="292938at2759"/>
<dbReference type="InterPro" id="IPR003409">
    <property type="entry name" value="MORN"/>
</dbReference>
<dbReference type="OMA" id="INCGETA"/>
<dbReference type="Proteomes" id="UP000683925">
    <property type="component" value="Unassembled WGS sequence"/>
</dbReference>
<protein>
    <recommendedName>
        <fullName evidence="5">Transmembrane protein</fullName>
    </recommendedName>
</protein>
<dbReference type="EMBL" id="CAJJDP010000018">
    <property type="protein sequence ID" value="CAD8146394.1"/>
    <property type="molecule type" value="Genomic_DNA"/>
</dbReference>
<dbReference type="PANTHER" id="PTHR11319">
    <property type="entry name" value="G PROTEIN-COUPLED RECEPTOR-RELATED"/>
    <property type="match status" value="1"/>
</dbReference>